<evidence type="ECO:0000313" key="3">
    <source>
        <dbReference type="Proteomes" id="UP001236507"/>
    </source>
</evidence>
<dbReference type="RefSeq" id="WP_283346724.1">
    <property type="nucleotide sequence ID" value="NZ_JASHIF010000030.1"/>
</dbReference>
<dbReference type="Proteomes" id="UP001236507">
    <property type="component" value="Unassembled WGS sequence"/>
</dbReference>
<feature type="transmembrane region" description="Helical" evidence="1">
    <location>
        <begin position="80"/>
        <end position="97"/>
    </location>
</feature>
<proteinExistence type="predicted"/>
<dbReference type="EMBL" id="JASHIF010000030">
    <property type="protein sequence ID" value="MDI9862476.1"/>
    <property type="molecule type" value="Genomic_DNA"/>
</dbReference>
<accession>A0ABT6YFV1</accession>
<name>A0ABT6YFV1_9BACT</name>
<keyword evidence="1" id="KW-1133">Transmembrane helix</keyword>
<feature type="transmembrane region" description="Helical" evidence="1">
    <location>
        <begin position="103"/>
        <end position="121"/>
    </location>
</feature>
<protein>
    <recommendedName>
        <fullName evidence="4">DoxX family protein</fullName>
    </recommendedName>
</protein>
<gene>
    <name evidence="2" type="ORF">QM524_24845</name>
</gene>
<comment type="caution">
    <text evidence="2">The sequence shown here is derived from an EMBL/GenBank/DDBJ whole genome shotgun (WGS) entry which is preliminary data.</text>
</comment>
<evidence type="ECO:0000256" key="1">
    <source>
        <dbReference type="SAM" id="Phobius"/>
    </source>
</evidence>
<organism evidence="2 3">
    <name type="scientific">Flectobacillus roseus</name>
    <dbReference type="NCBI Taxonomy" id="502259"/>
    <lineage>
        <taxon>Bacteria</taxon>
        <taxon>Pseudomonadati</taxon>
        <taxon>Bacteroidota</taxon>
        <taxon>Cytophagia</taxon>
        <taxon>Cytophagales</taxon>
        <taxon>Flectobacillaceae</taxon>
        <taxon>Flectobacillus</taxon>
    </lineage>
</organism>
<sequence length="201" mass="22945">MFKFILTQRWIVGCIRFWLGFILLSAGVTKMLHGNFIQLIGPPWLIEVLAKHQLGLFAEFIAISQIIIGFCLLVKRFATLGAVMAIPMFLNILMVTISQDWRGTPYVVGFFLACNIYLLIWDFDKLKFLLTDQEEAIPKGGIIRKDLQIDLLYLIGLVPILLAVLIAMPLRASQILAFGGLVWWVGVYVWQLIKKQKNIHK</sequence>
<feature type="transmembrane region" description="Helical" evidence="1">
    <location>
        <begin position="175"/>
        <end position="193"/>
    </location>
</feature>
<reference evidence="2 3" key="1">
    <citation type="submission" date="2023-05" db="EMBL/GenBank/DDBJ databases">
        <title>Novel species of genus Flectobacillus isolated from stream in China.</title>
        <authorList>
            <person name="Lu H."/>
        </authorList>
    </citation>
    <scope>NUCLEOTIDE SEQUENCE [LARGE SCALE GENOMIC DNA]</scope>
    <source>
        <strain evidence="2 3">KCTC 42575</strain>
    </source>
</reference>
<feature type="transmembrane region" description="Helical" evidence="1">
    <location>
        <begin position="151"/>
        <end position="169"/>
    </location>
</feature>
<evidence type="ECO:0000313" key="2">
    <source>
        <dbReference type="EMBL" id="MDI9862476.1"/>
    </source>
</evidence>
<keyword evidence="1" id="KW-0472">Membrane</keyword>
<evidence type="ECO:0008006" key="4">
    <source>
        <dbReference type="Google" id="ProtNLM"/>
    </source>
</evidence>
<feature type="transmembrane region" description="Helical" evidence="1">
    <location>
        <begin position="12"/>
        <end position="33"/>
    </location>
</feature>
<keyword evidence="1" id="KW-0812">Transmembrane</keyword>
<keyword evidence="3" id="KW-1185">Reference proteome</keyword>
<feature type="transmembrane region" description="Helical" evidence="1">
    <location>
        <begin position="53"/>
        <end position="73"/>
    </location>
</feature>